<dbReference type="InterPro" id="IPR011989">
    <property type="entry name" value="ARM-like"/>
</dbReference>
<gene>
    <name evidence="1" type="ORF">Vafri_13907</name>
</gene>
<accession>A0A8J4BCR5</accession>
<dbReference type="EMBL" id="BNCO01000034">
    <property type="protein sequence ID" value="GIL59222.1"/>
    <property type="molecule type" value="Genomic_DNA"/>
</dbReference>
<reference evidence="1" key="1">
    <citation type="journal article" date="2021" name="Proc. Natl. Acad. Sci. U.S.A.">
        <title>Three genomes in the algal genus Volvox reveal the fate of a haploid sex-determining region after a transition to homothallism.</title>
        <authorList>
            <person name="Yamamoto K."/>
            <person name="Hamaji T."/>
            <person name="Kawai-Toyooka H."/>
            <person name="Matsuzaki R."/>
            <person name="Takahashi F."/>
            <person name="Nishimura Y."/>
            <person name="Kawachi M."/>
            <person name="Noguchi H."/>
            <person name="Minakuchi Y."/>
            <person name="Umen J.G."/>
            <person name="Toyoda A."/>
            <person name="Nozaki H."/>
        </authorList>
    </citation>
    <scope>NUCLEOTIDE SEQUENCE</scope>
    <source>
        <strain evidence="1">NIES-3780</strain>
    </source>
</reference>
<dbReference type="Proteomes" id="UP000747399">
    <property type="component" value="Unassembled WGS sequence"/>
</dbReference>
<evidence type="ECO:0000313" key="1">
    <source>
        <dbReference type="EMBL" id="GIL59222.1"/>
    </source>
</evidence>
<dbReference type="Gene3D" id="1.25.10.10">
    <property type="entry name" value="Leucine-rich Repeat Variant"/>
    <property type="match status" value="1"/>
</dbReference>
<dbReference type="AlphaFoldDB" id="A0A8J4BCR5"/>
<dbReference type="SUPFAM" id="SSF48371">
    <property type="entry name" value="ARM repeat"/>
    <property type="match status" value="2"/>
</dbReference>
<dbReference type="InterPro" id="IPR016024">
    <property type="entry name" value="ARM-type_fold"/>
</dbReference>
<name>A0A8J4BCR5_9CHLO</name>
<comment type="caution">
    <text evidence="1">The sequence shown here is derived from an EMBL/GenBank/DDBJ whole genome shotgun (WGS) entry which is preliminary data.</text>
</comment>
<keyword evidence="2" id="KW-1185">Reference proteome</keyword>
<sequence>MDSVTSWFSRLFPETKWRCRPVRGRINDAQAKLLVTALKWSDTSAVLTHIAELVVHGRGVQNDLLNLQVTEAVIKCFLEGTKTVQGAAAQALAALCKGHDMSCRKVLDSFGTGGWFKRRHLMAHASHLMCGGDAEQASGVVCLLGELVFEKASEMLLLQRQAIIVEIVKLIPCWSQKSRVPTSTAAIFLDMLPKILSMFSTLALCGGAEFCRKLHKANLTAALLELVADHSQMQQVHQPKDSGTGSAVTYKGHEAVVNSALALLTFMLSQVPAQRLDFDEIKGVQGLLRLLNNEFLNSSVQGTIVKLLTVAASSFPKIGESVKLHGFDTVKKLLRRYLTSWLEAPSGSSMMACSPDLPLLSPAAACCSPEVVEPLLQLFALVASSSSGDVLADGGLQLLEAALRGGLATLGQEGHKVAVAATQALFRLSCDSSSSLLDAALCGGTTISLMTELVDLACERIPITTVTDAQVVHGGVCAQGFLSKVIGSKLHRGEVSKAEVLCGSLLPKLTKLLCHSTEAVLVAANAVKAQYPAPVGPQMAASASGVCCAGHAYLAQRQVGPDMRVAVTLALRLLTEFSQDFDSLQVLRAFKMQAALERLKLWQATKCLASQLVSKLSEIELEYQPYHLYGNGILQAAVLRAVQLDVRPFDEKGVSAAKLLKLSGHQLRTWLGLDPTEISQVVLIQEANRVFTAIDKMDCRVDGCIIQDDLEQYLVRTFNMREDNAESLSRTTFEQMQVDARAPASFLDFVKVFAILKGQLEEDTAECRATKRCRR</sequence>
<organism evidence="1 2">
    <name type="scientific">Volvox africanus</name>
    <dbReference type="NCBI Taxonomy" id="51714"/>
    <lineage>
        <taxon>Eukaryota</taxon>
        <taxon>Viridiplantae</taxon>
        <taxon>Chlorophyta</taxon>
        <taxon>core chlorophytes</taxon>
        <taxon>Chlorophyceae</taxon>
        <taxon>CS clade</taxon>
        <taxon>Chlamydomonadales</taxon>
        <taxon>Volvocaceae</taxon>
        <taxon>Volvox</taxon>
    </lineage>
</organism>
<evidence type="ECO:0000313" key="2">
    <source>
        <dbReference type="Proteomes" id="UP000747399"/>
    </source>
</evidence>
<proteinExistence type="predicted"/>
<protein>
    <submittedName>
        <fullName evidence="1">Uncharacterized protein</fullName>
    </submittedName>
</protein>